<dbReference type="AlphaFoldDB" id="A0A3S4IH13"/>
<dbReference type="EMBL" id="LR134182">
    <property type="protein sequence ID" value="VEB43289.1"/>
    <property type="molecule type" value="Genomic_DNA"/>
</dbReference>
<name>A0A3S4IH13_CHRVL</name>
<proteinExistence type="predicted"/>
<sequence length="140" mass="15059">MQRSFRFQIDETLLELLSVAERPLELTVGAGHRSLIDIVLQPGDAEAVVTHAAACSVHCARTEDGELEITLRPRLAGRRRTRSSRCGAEPADGLPKPRGGDPNHVALSARPAATGRQSGLARLTKISFEAEARRADAGRT</sequence>
<dbReference type="Proteomes" id="UP000275777">
    <property type="component" value="Chromosome"/>
</dbReference>
<accession>A0A3S4IH13</accession>
<evidence type="ECO:0000313" key="3">
    <source>
        <dbReference type="Proteomes" id="UP000275777"/>
    </source>
</evidence>
<evidence type="ECO:0000313" key="2">
    <source>
        <dbReference type="EMBL" id="VEB43289.1"/>
    </source>
</evidence>
<protein>
    <submittedName>
        <fullName evidence="2">Uncharacterized protein</fullName>
    </submittedName>
</protein>
<gene>
    <name evidence="2" type="ORF">NCTC9695_03745</name>
</gene>
<evidence type="ECO:0000256" key="1">
    <source>
        <dbReference type="SAM" id="MobiDB-lite"/>
    </source>
</evidence>
<reference evidence="2 3" key="1">
    <citation type="submission" date="2018-12" db="EMBL/GenBank/DDBJ databases">
        <authorList>
            <consortium name="Pathogen Informatics"/>
        </authorList>
    </citation>
    <scope>NUCLEOTIDE SEQUENCE [LARGE SCALE GENOMIC DNA]</scope>
    <source>
        <strain evidence="2 3">NCTC9695</strain>
    </source>
</reference>
<organism evidence="2 3">
    <name type="scientific">Chromobacterium violaceum</name>
    <dbReference type="NCBI Taxonomy" id="536"/>
    <lineage>
        <taxon>Bacteria</taxon>
        <taxon>Pseudomonadati</taxon>
        <taxon>Pseudomonadota</taxon>
        <taxon>Betaproteobacteria</taxon>
        <taxon>Neisseriales</taxon>
        <taxon>Chromobacteriaceae</taxon>
        <taxon>Chromobacterium</taxon>
    </lineage>
</organism>
<feature type="region of interest" description="Disordered" evidence="1">
    <location>
        <begin position="73"/>
        <end position="120"/>
    </location>
</feature>